<protein>
    <submittedName>
        <fullName evidence="5">ABC transporter ATP-binding protein</fullName>
    </submittedName>
</protein>
<dbReference type="CDD" id="cd03219">
    <property type="entry name" value="ABC_Mj1267_LivG_branched"/>
    <property type="match status" value="1"/>
</dbReference>
<dbReference type="RefSeq" id="WP_149690872.1">
    <property type="nucleotide sequence ID" value="NZ_SDPQ02000004.1"/>
</dbReference>
<gene>
    <name evidence="5" type="ORF">ESP70_018850</name>
</gene>
<keyword evidence="6" id="KW-1185">Reference proteome</keyword>
<keyword evidence="2" id="KW-0547">Nucleotide-binding</keyword>
<dbReference type="Gene3D" id="3.40.50.300">
    <property type="entry name" value="P-loop containing nucleotide triphosphate hydrolases"/>
    <property type="match status" value="1"/>
</dbReference>
<dbReference type="EMBL" id="SDPQ02000004">
    <property type="protein sequence ID" value="KAA1394262.1"/>
    <property type="molecule type" value="Genomic_DNA"/>
</dbReference>
<dbReference type="InterPro" id="IPR003593">
    <property type="entry name" value="AAA+_ATPase"/>
</dbReference>
<dbReference type="PROSITE" id="PS50893">
    <property type="entry name" value="ABC_TRANSPORTER_2"/>
    <property type="match status" value="1"/>
</dbReference>
<dbReference type="SUPFAM" id="SSF52540">
    <property type="entry name" value="P-loop containing nucleoside triphosphate hydrolases"/>
    <property type="match status" value="1"/>
</dbReference>
<dbReference type="PANTHER" id="PTHR45772">
    <property type="entry name" value="CONSERVED COMPONENT OF ABC TRANSPORTER FOR NATURAL AMINO ACIDS-RELATED"/>
    <property type="match status" value="1"/>
</dbReference>
<evidence type="ECO:0000256" key="2">
    <source>
        <dbReference type="ARBA" id="ARBA00022741"/>
    </source>
</evidence>
<dbReference type="InterPro" id="IPR051120">
    <property type="entry name" value="ABC_AA/LPS_Transport"/>
</dbReference>
<dbReference type="SMART" id="SM00382">
    <property type="entry name" value="AAA"/>
    <property type="match status" value="1"/>
</dbReference>
<dbReference type="GO" id="GO:0005524">
    <property type="term" value="F:ATP binding"/>
    <property type="evidence" value="ECO:0007669"/>
    <property type="project" value="UniProtKB-KW"/>
</dbReference>
<comment type="caution">
    <text evidence="5">The sequence shown here is derived from an EMBL/GenBank/DDBJ whole genome shotgun (WGS) entry which is preliminary data.</text>
</comment>
<dbReference type="OrthoDB" id="9776369at2"/>
<reference evidence="5" key="1">
    <citation type="submission" date="2019-09" db="EMBL/GenBank/DDBJ databases">
        <authorList>
            <person name="Li J."/>
        </authorList>
    </citation>
    <scope>NUCLEOTIDE SEQUENCE [LARGE SCALE GENOMIC DNA]</scope>
    <source>
        <strain evidence="5">JCM 14732</strain>
    </source>
</reference>
<sequence>MSSDTFSGLRTRGLTVRYGGVLAVDSVDLDVSGTGITGLIGPNGAGKTSLFNACAGLVRASEGTVELFGKDVTRQKTHKRARNGFGRTFQRVELFKTLTVRDNVEMGHEAAYVWRHPYSLLRALPSERRETRRVAEEVMELCQITDLADRVAGSLSTGEQRMVELARVLAGPARLLLLDEPSSGLTSLERGRFAEILLDATNALGRGVFVVEHDMDLVARICTNVYVLNFGKLIFAGSMKDALASETVQRSYLGESVPTVDEAASEGAVNA</sequence>
<proteinExistence type="predicted"/>
<evidence type="ECO:0000313" key="6">
    <source>
        <dbReference type="Proteomes" id="UP000380867"/>
    </source>
</evidence>
<name>A0A5M4F918_9ACTN</name>
<dbReference type="Pfam" id="PF00005">
    <property type="entry name" value="ABC_tran"/>
    <property type="match status" value="1"/>
</dbReference>
<evidence type="ECO:0000256" key="3">
    <source>
        <dbReference type="ARBA" id="ARBA00022840"/>
    </source>
</evidence>
<evidence type="ECO:0000256" key="1">
    <source>
        <dbReference type="ARBA" id="ARBA00022448"/>
    </source>
</evidence>
<dbReference type="InterPro" id="IPR003439">
    <property type="entry name" value="ABC_transporter-like_ATP-bd"/>
</dbReference>
<dbReference type="InterPro" id="IPR027417">
    <property type="entry name" value="P-loop_NTPase"/>
</dbReference>
<feature type="domain" description="ABC transporter" evidence="4">
    <location>
        <begin position="9"/>
        <end position="255"/>
    </location>
</feature>
<evidence type="ECO:0000259" key="4">
    <source>
        <dbReference type="PROSITE" id="PS50893"/>
    </source>
</evidence>
<keyword evidence="3 5" id="KW-0067">ATP-binding</keyword>
<dbReference type="AlphaFoldDB" id="A0A5M4F918"/>
<evidence type="ECO:0000313" key="5">
    <source>
        <dbReference type="EMBL" id="KAA1394262.1"/>
    </source>
</evidence>
<dbReference type="GO" id="GO:0016887">
    <property type="term" value="F:ATP hydrolysis activity"/>
    <property type="evidence" value="ECO:0007669"/>
    <property type="project" value="InterPro"/>
</dbReference>
<accession>A0A5M4F918</accession>
<dbReference type="Proteomes" id="UP000380867">
    <property type="component" value="Unassembled WGS sequence"/>
</dbReference>
<dbReference type="GO" id="GO:0005886">
    <property type="term" value="C:plasma membrane"/>
    <property type="evidence" value="ECO:0007669"/>
    <property type="project" value="TreeGrafter"/>
</dbReference>
<organism evidence="5 6">
    <name type="scientific">Aeromicrobium ginsengisoli</name>
    <dbReference type="NCBI Taxonomy" id="363867"/>
    <lineage>
        <taxon>Bacteria</taxon>
        <taxon>Bacillati</taxon>
        <taxon>Actinomycetota</taxon>
        <taxon>Actinomycetes</taxon>
        <taxon>Propionibacteriales</taxon>
        <taxon>Nocardioidaceae</taxon>
        <taxon>Aeromicrobium</taxon>
    </lineage>
</organism>
<keyword evidence="1" id="KW-0813">Transport</keyword>